<proteinExistence type="predicted"/>
<reference evidence="1 2" key="1">
    <citation type="submission" date="2023-11" db="EMBL/GenBank/DDBJ databases">
        <title>Peredibacter starrii A3.12.</title>
        <authorList>
            <person name="Mitchell R.J."/>
        </authorList>
    </citation>
    <scope>NUCLEOTIDE SEQUENCE [LARGE SCALE GENOMIC DNA]</scope>
    <source>
        <strain evidence="1 2">A3.12</strain>
    </source>
</reference>
<dbReference type="KEGG" id="psti:SOO65_07875"/>
<dbReference type="AlphaFoldDB" id="A0AAX4HUK2"/>
<organism evidence="1 2">
    <name type="scientific">Peredibacter starrii</name>
    <dbReference type="NCBI Taxonomy" id="28202"/>
    <lineage>
        <taxon>Bacteria</taxon>
        <taxon>Pseudomonadati</taxon>
        <taxon>Bdellovibrionota</taxon>
        <taxon>Bacteriovoracia</taxon>
        <taxon>Bacteriovoracales</taxon>
        <taxon>Bacteriovoracaceae</taxon>
        <taxon>Peredibacter</taxon>
    </lineage>
</organism>
<evidence type="ECO:0000313" key="1">
    <source>
        <dbReference type="EMBL" id="WPU66661.1"/>
    </source>
</evidence>
<dbReference type="EMBL" id="CP139487">
    <property type="protein sequence ID" value="WPU66661.1"/>
    <property type="molecule type" value="Genomic_DNA"/>
</dbReference>
<name>A0AAX4HUK2_9BACT</name>
<protein>
    <submittedName>
        <fullName evidence="1">Uncharacterized protein</fullName>
    </submittedName>
</protein>
<sequence>MSSRPFDYFHDSLLSQYRELIREAILESEIDHKLHIDMNILSIKVQNIIHAALIDGISELEVRGLLAEAQRFEGRTLKVV</sequence>
<accession>A0AAX4HUK2</accession>
<dbReference type="RefSeq" id="WP_321399098.1">
    <property type="nucleotide sequence ID" value="NZ_CP139487.1"/>
</dbReference>
<keyword evidence="2" id="KW-1185">Reference proteome</keyword>
<evidence type="ECO:0000313" key="2">
    <source>
        <dbReference type="Proteomes" id="UP001324634"/>
    </source>
</evidence>
<gene>
    <name evidence="1" type="ORF">SOO65_07875</name>
</gene>
<dbReference type="Proteomes" id="UP001324634">
    <property type="component" value="Chromosome"/>
</dbReference>